<dbReference type="SUPFAM" id="SSF51556">
    <property type="entry name" value="Metallo-dependent hydrolases"/>
    <property type="match status" value="1"/>
</dbReference>
<dbReference type="GO" id="GO:0016787">
    <property type="term" value="F:hydrolase activity"/>
    <property type="evidence" value="ECO:0007669"/>
    <property type="project" value="InterPro"/>
</dbReference>
<gene>
    <name evidence="3" type="ORF">MJA45_11435</name>
</gene>
<evidence type="ECO:0000256" key="1">
    <source>
        <dbReference type="ARBA" id="ARBA00038310"/>
    </source>
</evidence>
<reference evidence="3 4" key="1">
    <citation type="submission" date="2022-02" db="EMBL/GenBank/DDBJ databases">
        <title>Paenibacillus sp. MBLB1776 Whole Genome Shotgun Sequencing.</title>
        <authorList>
            <person name="Hwang C.Y."/>
            <person name="Cho E.-S."/>
            <person name="Seo M.-J."/>
        </authorList>
    </citation>
    <scope>NUCLEOTIDE SEQUENCE [LARGE SCALE GENOMIC DNA]</scope>
    <source>
        <strain evidence="3 4">MBLB1776</strain>
    </source>
</reference>
<dbReference type="Proteomes" id="UP001305702">
    <property type="component" value="Chromosome"/>
</dbReference>
<dbReference type="RefSeq" id="WP_315607377.1">
    <property type="nucleotide sequence ID" value="NZ_CP130318.1"/>
</dbReference>
<name>A0AA96LHW8_9BACL</name>
<dbReference type="Gene3D" id="3.20.20.140">
    <property type="entry name" value="Metal-dependent hydrolases"/>
    <property type="match status" value="1"/>
</dbReference>
<dbReference type="InterPro" id="IPR032466">
    <property type="entry name" value="Metal_Hydrolase"/>
</dbReference>
<evidence type="ECO:0000313" key="4">
    <source>
        <dbReference type="Proteomes" id="UP001305702"/>
    </source>
</evidence>
<dbReference type="AlphaFoldDB" id="A0AA96LHW8"/>
<organism evidence="3 4">
    <name type="scientific">Paenibacillus aurantius</name>
    <dbReference type="NCBI Taxonomy" id="2918900"/>
    <lineage>
        <taxon>Bacteria</taxon>
        <taxon>Bacillati</taxon>
        <taxon>Bacillota</taxon>
        <taxon>Bacilli</taxon>
        <taxon>Bacillales</taxon>
        <taxon>Paenibacillaceae</taxon>
        <taxon>Paenibacillus</taxon>
    </lineage>
</organism>
<dbReference type="PANTHER" id="PTHR43569">
    <property type="entry name" value="AMIDOHYDROLASE"/>
    <property type="match status" value="1"/>
</dbReference>
<comment type="similarity">
    <text evidence="1">Belongs to the metallo-dependent hydrolases superfamily.</text>
</comment>
<dbReference type="KEGG" id="paun:MJA45_11435"/>
<dbReference type="Pfam" id="PF04909">
    <property type="entry name" value="Amidohydro_2"/>
    <property type="match status" value="1"/>
</dbReference>
<sequence length="276" mass="31134">MKVDAHQHFWNPDKVAYPWLGPQHGPIYRTFEPEELEPELRAAGIGKTVLVQSANSYEDTEAMLRQAERYEWIGGVVGWVPLLEPKEAEEKLKRWSKLPAFKGIRHLIHDEPDPDWILQDKAIEGLKVLAAYDMTYDVVAVFPNHLKHVPLLAEKVPGLKLVIDHLAKPPIADKGWEPWAEQLARAAQYPNVYAKISGLNTAASADWSAEDLQPYIDHAVKSFEAERLMFGSDWPVALLAGDYAQVWNETNRALARYSDSEKAAILGGTAARFYNL</sequence>
<dbReference type="EMBL" id="CP130318">
    <property type="protein sequence ID" value="WNQ13594.1"/>
    <property type="molecule type" value="Genomic_DNA"/>
</dbReference>
<evidence type="ECO:0000259" key="2">
    <source>
        <dbReference type="Pfam" id="PF04909"/>
    </source>
</evidence>
<keyword evidence="4" id="KW-1185">Reference proteome</keyword>
<feature type="domain" description="Amidohydrolase-related" evidence="2">
    <location>
        <begin position="3"/>
        <end position="276"/>
    </location>
</feature>
<evidence type="ECO:0000313" key="3">
    <source>
        <dbReference type="EMBL" id="WNQ13594.1"/>
    </source>
</evidence>
<proteinExistence type="inferred from homology"/>
<dbReference type="InterPro" id="IPR052350">
    <property type="entry name" value="Metallo-dep_Lactonases"/>
</dbReference>
<dbReference type="PANTHER" id="PTHR43569:SF2">
    <property type="entry name" value="AMIDOHYDROLASE-RELATED DOMAIN-CONTAINING PROTEIN"/>
    <property type="match status" value="1"/>
</dbReference>
<accession>A0AA96LHW8</accession>
<protein>
    <submittedName>
        <fullName evidence="3">Amidohydrolase family protein</fullName>
    </submittedName>
</protein>
<dbReference type="InterPro" id="IPR006680">
    <property type="entry name" value="Amidohydro-rel"/>
</dbReference>